<dbReference type="SMART" id="SM00487">
    <property type="entry name" value="DEXDc"/>
    <property type="match status" value="1"/>
</dbReference>
<evidence type="ECO:0000313" key="11">
    <source>
        <dbReference type="Proteomes" id="UP000321192"/>
    </source>
</evidence>
<dbReference type="PANTHER" id="PTHR47964">
    <property type="entry name" value="ATP-DEPENDENT DNA HELICASE HOMOLOG RECG, CHLOROPLASTIC"/>
    <property type="match status" value="1"/>
</dbReference>
<evidence type="ECO:0000256" key="7">
    <source>
        <dbReference type="ARBA" id="ARBA00023204"/>
    </source>
</evidence>
<dbReference type="GO" id="GO:0016787">
    <property type="term" value="F:hydrolase activity"/>
    <property type="evidence" value="ECO:0007669"/>
    <property type="project" value="UniProtKB-KW"/>
</dbReference>
<evidence type="ECO:0000256" key="1">
    <source>
        <dbReference type="ARBA" id="ARBA00022741"/>
    </source>
</evidence>
<keyword evidence="2" id="KW-0227">DNA damage</keyword>
<dbReference type="PANTHER" id="PTHR47964:SF1">
    <property type="entry name" value="ATP-DEPENDENT DNA HELICASE HOMOLOG RECG, CHLOROPLASTIC"/>
    <property type="match status" value="1"/>
</dbReference>
<keyword evidence="5" id="KW-0067">ATP-binding</keyword>
<evidence type="ECO:0000256" key="6">
    <source>
        <dbReference type="ARBA" id="ARBA00023125"/>
    </source>
</evidence>
<accession>A0A5C7T9J5</accession>
<evidence type="ECO:0000313" key="10">
    <source>
        <dbReference type="EMBL" id="TXH92310.1"/>
    </source>
</evidence>
<dbReference type="GO" id="GO:0006281">
    <property type="term" value="P:DNA repair"/>
    <property type="evidence" value="ECO:0007669"/>
    <property type="project" value="UniProtKB-KW"/>
</dbReference>
<evidence type="ECO:0000256" key="3">
    <source>
        <dbReference type="ARBA" id="ARBA00022801"/>
    </source>
</evidence>
<protein>
    <recommendedName>
        <fullName evidence="12">ATP-dependent DNA helicase RecG</fullName>
    </recommendedName>
</protein>
<evidence type="ECO:0000256" key="5">
    <source>
        <dbReference type="ARBA" id="ARBA00022840"/>
    </source>
</evidence>
<organism evidence="10 11">
    <name type="scientific">Thauera aminoaromatica</name>
    <dbReference type="NCBI Taxonomy" id="164330"/>
    <lineage>
        <taxon>Bacteria</taxon>
        <taxon>Pseudomonadati</taxon>
        <taxon>Pseudomonadota</taxon>
        <taxon>Betaproteobacteria</taxon>
        <taxon>Rhodocyclales</taxon>
        <taxon>Zoogloeaceae</taxon>
        <taxon>Thauera</taxon>
    </lineage>
</organism>
<dbReference type="PROSITE" id="PS51194">
    <property type="entry name" value="HELICASE_CTER"/>
    <property type="match status" value="1"/>
</dbReference>
<keyword evidence="4" id="KW-0347">Helicase</keyword>
<dbReference type="InterPro" id="IPR001650">
    <property type="entry name" value="Helicase_C-like"/>
</dbReference>
<feature type="domain" description="Helicase C-terminal" evidence="9">
    <location>
        <begin position="468"/>
        <end position="621"/>
    </location>
</feature>
<gene>
    <name evidence="10" type="ORF">E6Q80_00795</name>
</gene>
<name>A0A5C7T9J5_THASP</name>
<evidence type="ECO:0000256" key="4">
    <source>
        <dbReference type="ARBA" id="ARBA00022806"/>
    </source>
</evidence>
<feature type="domain" description="Helicase ATP-binding" evidence="8">
    <location>
        <begin position="281"/>
        <end position="433"/>
    </location>
</feature>
<dbReference type="Proteomes" id="UP000321192">
    <property type="component" value="Unassembled WGS sequence"/>
</dbReference>
<dbReference type="EMBL" id="SSFD01000012">
    <property type="protein sequence ID" value="TXH92310.1"/>
    <property type="molecule type" value="Genomic_DNA"/>
</dbReference>
<dbReference type="RefSeq" id="WP_276656328.1">
    <property type="nucleotide sequence ID" value="NZ_SSFD01000012.1"/>
</dbReference>
<dbReference type="SUPFAM" id="SSF52540">
    <property type="entry name" value="P-loop containing nucleoside triphosphate hydrolases"/>
    <property type="match status" value="2"/>
</dbReference>
<evidence type="ECO:0000256" key="2">
    <source>
        <dbReference type="ARBA" id="ARBA00022763"/>
    </source>
</evidence>
<dbReference type="AlphaFoldDB" id="A0A5C7T9J5"/>
<dbReference type="InterPro" id="IPR027417">
    <property type="entry name" value="P-loop_NTPase"/>
</dbReference>
<dbReference type="Gene3D" id="3.40.50.300">
    <property type="entry name" value="P-loop containing nucleotide triphosphate hydrolases"/>
    <property type="match status" value="2"/>
</dbReference>
<dbReference type="GO" id="GO:0003677">
    <property type="term" value="F:DNA binding"/>
    <property type="evidence" value="ECO:0007669"/>
    <property type="project" value="UniProtKB-KW"/>
</dbReference>
<dbReference type="SMART" id="SM00490">
    <property type="entry name" value="HELICc"/>
    <property type="match status" value="1"/>
</dbReference>
<reference evidence="10 11" key="1">
    <citation type="submission" date="2018-09" db="EMBL/GenBank/DDBJ databases">
        <title>Metagenome Assembled Genomes from an Advanced Water Purification Facility.</title>
        <authorList>
            <person name="Stamps B.W."/>
            <person name="Spear J.R."/>
        </authorList>
    </citation>
    <scope>NUCLEOTIDE SEQUENCE [LARGE SCALE GENOMIC DNA]</scope>
    <source>
        <strain evidence="10">Bin_27_1</strain>
    </source>
</reference>
<evidence type="ECO:0008006" key="12">
    <source>
        <dbReference type="Google" id="ProtNLM"/>
    </source>
</evidence>
<keyword evidence="7" id="KW-0234">DNA repair</keyword>
<dbReference type="InterPro" id="IPR011545">
    <property type="entry name" value="DEAD/DEAH_box_helicase_dom"/>
</dbReference>
<sequence length="674" mass="74286">MARKKKVAPEQGLSLIEAACEAYEAQKLGELLFVTPKRYEDLSHVEESGSLRTAIGRKVVLRVRVTKAPVETSALPRRFRVGLTDGRFDLELEEFGSIQNHPLGRLRVGDERLLYGELMDRGVFLLTGAKDVTNDERIVMPVYRGIRGRVSSGQFAEIMGAAIGDVDAAVEKVKNAFPAQSEEALLEVVERGAMARFESLREVFYELHRPTSLARAESARLAAKTLNLYEVMEKARIAHCRAECPDSVIDIPGQFVADLSRMLPFPLTEGQKTVIREIWRDLKSPFPMRRVLSGEVGSGKSTPMGLLAAATHLIGKRVMLLFPNSLLASQVSSDIVKWFPQVKLRMVTAEEKPPIEEVRAENPILAGTTALLAYAEKHGLGCDLVLVDEQQKMSTAQREALSGPATNYLEATATCLPRTAALIAYGGLSCSILREQPVKKQITSHLVEPSQANAMLRMVRKAVSAKGKVAVVMPAVEPGKGVETADARERVRLERRSVTTAVEVFERAFPGRVVSMHGRMKAKDKQRALERIKGDDADVVLATSLIEVGITVPRLFVVVVMDPQNMGLSTLHQIRGRLVRDGGRGMFFLYPTVPLSEEARRRLKVLETCSDGFELAEADLKARGFGDLGAESEDQSGTGAVLFRGLDVFPDDVERMLGEKQTTEQSELFERRVA</sequence>
<dbReference type="Pfam" id="PF00270">
    <property type="entry name" value="DEAD"/>
    <property type="match status" value="1"/>
</dbReference>
<dbReference type="InterPro" id="IPR014001">
    <property type="entry name" value="Helicase_ATP-bd"/>
</dbReference>
<dbReference type="GO" id="GO:0005524">
    <property type="term" value="F:ATP binding"/>
    <property type="evidence" value="ECO:0007669"/>
    <property type="project" value="UniProtKB-KW"/>
</dbReference>
<evidence type="ECO:0000259" key="9">
    <source>
        <dbReference type="PROSITE" id="PS51194"/>
    </source>
</evidence>
<dbReference type="Pfam" id="PF00271">
    <property type="entry name" value="Helicase_C"/>
    <property type="match status" value="1"/>
</dbReference>
<dbReference type="GO" id="GO:0003678">
    <property type="term" value="F:DNA helicase activity"/>
    <property type="evidence" value="ECO:0007669"/>
    <property type="project" value="TreeGrafter"/>
</dbReference>
<keyword evidence="1" id="KW-0547">Nucleotide-binding</keyword>
<keyword evidence="6" id="KW-0238">DNA-binding</keyword>
<evidence type="ECO:0000259" key="8">
    <source>
        <dbReference type="PROSITE" id="PS51192"/>
    </source>
</evidence>
<dbReference type="PROSITE" id="PS51192">
    <property type="entry name" value="HELICASE_ATP_BIND_1"/>
    <property type="match status" value="1"/>
</dbReference>
<comment type="caution">
    <text evidence="10">The sequence shown here is derived from an EMBL/GenBank/DDBJ whole genome shotgun (WGS) entry which is preliminary data.</text>
</comment>
<proteinExistence type="predicted"/>
<keyword evidence="3" id="KW-0378">Hydrolase</keyword>
<dbReference type="InterPro" id="IPR047112">
    <property type="entry name" value="RecG/Mfd"/>
</dbReference>